<dbReference type="InterPro" id="IPR034694">
    <property type="entry name" value="HPF_long/plastid"/>
</dbReference>
<keyword evidence="7" id="KW-1185">Reference proteome</keyword>
<comment type="subunit">
    <text evidence="2">Associates exclusively with 100S ribosomes, which are dimers of 70S ribosomes.</text>
</comment>
<keyword evidence="1 4" id="KW-0810">Translation regulation</keyword>
<evidence type="ECO:0000259" key="5">
    <source>
        <dbReference type="Pfam" id="PF16321"/>
    </source>
</evidence>
<dbReference type="NCBIfam" id="TIGR00741">
    <property type="entry name" value="yfiA"/>
    <property type="match status" value="1"/>
</dbReference>
<dbReference type="AlphaFoldDB" id="A0A398D208"/>
<dbReference type="Pfam" id="PF02482">
    <property type="entry name" value="Ribosomal_S30AE"/>
    <property type="match status" value="1"/>
</dbReference>
<proteinExistence type="inferred from homology"/>
<dbReference type="InterPro" id="IPR050574">
    <property type="entry name" value="HPF/YfiA_ribosome-assoc"/>
</dbReference>
<comment type="function">
    <text evidence="4">Required for dimerization of active 70S ribosomes into 100S ribosomes in stationary phase; 100S ribosomes are translationally inactive and sometimes present during exponential growth.</text>
</comment>
<evidence type="ECO:0000313" key="7">
    <source>
        <dbReference type="Proteomes" id="UP000266328"/>
    </source>
</evidence>
<dbReference type="OrthoDB" id="9794975at2"/>
<accession>A0A398D208</accession>
<dbReference type="InterPro" id="IPR036567">
    <property type="entry name" value="RHF-like"/>
</dbReference>
<dbReference type="InterPro" id="IPR038416">
    <property type="entry name" value="Ribosom_S30AE_C_sf"/>
</dbReference>
<organism evidence="6 7">
    <name type="scientific">Candidatus Cryosericum terrychapinii</name>
    <dbReference type="NCBI Taxonomy" id="2290919"/>
    <lineage>
        <taxon>Bacteria</taxon>
        <taxon>Pseudomonadati</taxon>
        <taxon>Caldisericota/Cryosericota group</taxon>
        <taxon>Candidatus Cryosericota</taxon>
        <taxon>Candidatus Cryosericia</taxon>
        <taxon>Candidatus Cryosericales</taxon>
        <taxon>Candidatus Cryosericaceae</taxon>
        <taxon>Candidatus Cryosericum</taxon>
    </lineage>
</organism>
<dbReference type="Gene3D" id="3.30.160.100">
    <property type="entry name" value="Ribosome hibernation promotion factor-like"/>
    <property type="match status" value="1"/>
</dbReference>
<dbReference type="InterPro" id="IPR032528">
    <property type="entry name" value="Ribosom_S30AE_C"/>
</dbReference>
<evidence type="ECO:0000256" key="1">
    <source>
        <dbReference type="ARBA" id="ARBA00022845"/>
    </source>
</evidence>
<evidence type="ECO:0000256" key="2">
    <source>
        <dbReference type="ARBA" id="ARBA00038695"/>
    </source>
</evidence>
<protein>
    <recommendedName>
        <fullName evidence="3 4">Ribosome hibernation promoting factor</fullName>
        <shortName evidence="4">HPF</shortName>
    </recommendedName>
</protein>
<feature type="domain" description="Sigma 54 modulation/S30EA ribosomal protein C-terminal" evidence="5">
    <location>
        <begin position="126"/>
        <end position="180"/>
    </location>
</feature>
<dbReference type="Proteomes" id="UP000266328">
    <property type="component" value="Unassembled WGS sequence"/>
</dbReference>
<dbReference type="Pfam" id="PF16321">
    <property type="entry name" value="Ribosom_S30AE_C"/>
    <property type="match status" value="1"/>
</dbReference>
<dbReference type="PANTHER" id="PTHR33231:SF1">
    <property type="entry name" value="30S RIBOSOMAL PROTEIN"/>
    <property type="match status" value="1"/>
</dbReference>
<sequence length="184" mass="21198">MQREAHMNVEHKSKTLEIPPRILAYLNEKVSRFDKFFRKEPTLGANLNLLRGKYTCELTLEVSGRIIKASGQGPDMEGSIDAACDRLDVQIRKFHTRVFRRDFKAVAELKGLFQSEVPVEDIEESPEGIVKRKEFEVLPMSEEEAILQIEMLGHQFFVYRNALSNKVCVLYKRTYGGYGLIEID</sequence>
<dbReference type="HAMAP" id="MF_00839">
    <property type="entry name" value="HPF"/>
    <property type="match status" value="1"/>
</dbReference>
<comment type="caution">
    <text evidence="6">The sequence shown here is derived from an EMBL/GenBank/DDBJ whole genome shotgun (WGS) entry which is preliminary data.</text>
</comment>
<dbReference type="CDD" id="cd00552">
    <property type="entry name" value="RaiA"/>
    <property type="match status" value="1"/>
</dbReference>
<evidence type="ECO:0000256" key="3">
    <source>
        <dbReference type="ARBA" id="ARBA00041148"/>
    </source>
</evidence>
<name>A0A398D208_9BACT</name>
<comment type="subunit">
    <text evidence="4">Interacts with 100S ribosomes.</text>
</comment>
<evidence type="ECO:0000313" key="6">
    <source>
        <dbReference type="EMBL" id="RIE06197.1"/>
    </source>
</evidence>
<evidence type="ECO:0000256" key="4">
    <source>
        <dbReference type="HAMAP-Rule" id="MF_00839"/>
    </source>
</evidence>
<dbReference type="GO" id="GO:0022627">
    <property type="term" value="C:cytosolic small ribosomal subunit"/>
    <property type="evidence" value="ECO:0007669"/>
    <property type="project" value="TreeGrafter"/>
</dbReference>
<dbReference type="GO" id="GO:0043024">
    <property type="term" value="F:ribosomal small subunit binding"/>
    <property type="evidence" value="ECO:0007669"/>
    <property type="project" value="TreeGrafter"/>
</dbReference>
<dbReference type="EMBL" id="QXIS01000020">
    <property type="protein sequence ID" value="RIE06197.1"/>
    <property type="molecule type" value="Genomic_DNA"/>
</dbReference>
<reference evidence="6 7" key="1">
    <citation type="submission" date="2018-09" db="EMBL/GenBank/DDBJ databases">
        <title>Discovery and Ecogenomic Context for Candidatus Cryosericales, a Global Caldiserica Order Active in Thawing Permafrost.</title>
        <authorList>
            <person name="Martinez M.A."/>
            <person name="Woodcroft B.J."/>
            <person name="Ignacio Espinoza J.C."/>
            <person name="Zayed A."/>
            <person name="Singleton C.M."/>
            <person name="Boyd J."/>
            <person name="Li Y.-F."/>
            <person name="Purvine S."/>
            <person name="Maughan H."/>
            <person name="Hodgkins S.B."/>
            <person name="Anderson D."/>
            <person name="Sederholm M."/>
            <person name="Temperton B."/>
            <person name="Saleska S.R."/>
            <person name="Tyson G.W."/>
            <person name="Rich V.I."/>
        </authorList>
    </citation>
    <scope>NUCLEOTIDE SEQUENCE [LARGE SCALE GENOMIC DNA]</scope>
    <source>
        <strain evidence="6 7">SMC7</strain>
    </source>
</reference>
<comment type="subcellular location">
    <subcellularLocation>
        <location evidence="4">Cytoplasm</location>
    </subcellularLocation>
</comment>
<keyword evidence="4" id="KW-0963">Cytoplasm</keyword>
<dbReference type="PANTHER" id="PTHR33231">
    <property type="entry name" value="30S RIBOSOMAL PROTEIN"/>
    <property type="match status" value="1"/>
</dbReference>
<dbReference type="Gene3D" id="3.30.505.50">
    <property type="entry name" value="Sigma 54 modulation/S30EA ribosomal protein, C-terminal domain"/>
    <property type="match status" value="1"/>
</dbReference>
<dbReference type="SUPFAM" id="SSF69754">
    <property type="entry name" value="Ribosome binding protein Y (YfiA homologue)"/>
    <property type="match status" value="1"/>
</dbReference>
<comment type="similarity">
    <text evidence="4">Belongs to the HPF/YfiA ribosome-associated protein family. Long HPF subfamily.</text>
</comment>
<dbReference type="InterPro" id="IPR003489">
    <property type="entry name" value="RHF/RaiA"/>
</dbReference>
<gene>
    <name evidence="6" type="primary">raiA</name>
    <name evidence="4" type="synonym">hpf</name>
    <name evidence="6" type="ORF">SMC7_03425</name>
</gene>
<dbReference type="GO" id="GO:0045900">
    <property type="term" value="P:negative regulation of translational elongation"/>
    <property type="evidence" value="ECO:0007669"/>
    <property type="project" value="TreeGrafter"/>
</dbReference>